<dbReference type="AlphaFoldDB" id="A0A7S2TLU8"/>
<dbReference type="InterPro" id="IPR051961">
    <property type="entry name" value="Fungal_Metabolite_Diox"/>
</dbReference>
<dbReference type="EMBL" id="HBHP01009704">
    <property type="protein sequence ID" value="CAD9756016.1"/>
    <property type="molecule type" value="Transcribed_RNA"/>
</dbReference>
<reference evidence="1" key="1">
    <citation type="submission" date="2021-01" db="EMBL/GenBank/DDBJ databases">
        <authorList>
            <person name="Corre E."/>
            <person name="Pelletier E."/>
            <person name="Niang G."/>
            <person name="Scheremetjew M."/>
            <person name="Finn R."/>
            <person name="Kale V."/>
            <person name="Holt S."/>
            <person name="Cochrane G."/>
            <person name="Meng A."/>
            <person name="Brown T."/>
            <person name="Cohen L."/>
        </authorList>
    </citation>
    <scope>NUCLEOTIDE SEQUENCE</scope>
    <source>
        <strain evidence="1">CCMP622</strain>
    </source>
</reference>
<gene>
    <name evidence="1" type="ORF">LSP00402_LOCUS5992</name>
</gene>
<organism evidence="1">
    <name type="scientific">Lotharella oceanica</name>
    <dbReference type="NCBI Taxonomy" id="641309"/>
    <lineage>
        <taxon>Eukaryota</taxon>
        <taxon>Sar</taxon>
        <taxon>Rhizaria</taxon>
        <taxon>Cercozoa</taxon>
        <taxon>Chlorarachniophyceae</taxon>
        <taxon>Lotharella</taxon>
    </lineage>
</organism>
<dbReference type="SUPFAM" id="SSF51197">
    <property type="entry name" value="Clavaminate synthase-like"/>
    <property type="match status" value="1"/>
</dbReference>
<evidence type="ECO:0008006" key="2">
    <source>
        <dbReference type="Google" id="ProtNLM"/>
    </source>
</evidence>
<dbReference type="Pfam" id="PF05721">
    <property type="entry name" value="PhyH"/>
    <property type="match status" value="1"/>
</dbReference>
<protein>
    <recommendedName>
        <fullName evidence="2">Phytanoyl-CoA dioxygenase</fullName>
    </recommendedName>
</protein>
<dbReference type="InterPro" id="IPR008775">
    <property type="entry name" value="Phytyl_CoA_dOase-like"/>
</dbReference>
<evidence type="ECO:0000313" key="1">
    <source>
        <dbReference type="EMBL" id="CAD9756016.1"/>
    </source>
</evidence>
<dbReference type="Gene3D" id="2.60.120.620">
    <property type="entry name" value="q2cbj1_9rhob like domain"/>
    <property type="match status" value="1"/>
</dbReference>
<dbReference type="PANTHER" id="PTHR37563">
    <property type="entry name" value="PHYTANOYL-COA DIOXYGENASE FAMILY PROTEIN (AFU_ORTHOLOGUE AFUA_2G03330)"/>
    <property type="match status" value="1"/>
</dbReference>
<proteinExistence type="predicted"/>
<accession>A0A7S2TLU8</accession>
<dbReference type="PANTHER" id="PTHR37563:SF2">
    <property type="entry name" value="PHYTANOYL-COA DIOXYGENASE FAMILY PROTEIN (AFU_ORTHOLOGUE AFUA_2G03330)"/>
    <property type="match status" value="1"/>
</dbReference>
<sequence length="242" mass="27040">MQLEQDGFVVLRGVLSPDAVKAAQARLASELDAAIRKGDEKSFARINNRKRRHDLRLSMAPGNRRLLEAILHSSKATAQTYVGVLGRGATLVEFGVITSHPGAEAQDIHSDVEFDGDARCVFTTFVALQDISEDMGPTNIWPGTHQAFFCEFYKPRMLGPRDPYYWKNKPKLMTVNAGDAVLMDTRVMHCGGANSSKRERMLFHFSFETSGVDKNAPSGFTYNLVPELKGKYQLSHFLERKT</sequence>
<name>A0A7S2TLU8_9EUKA</name>